<dbReference type="Pfam" id="PF00149">
    <property type="entry name" value="Metallophos"/>
    <property type="match status" value="1"/>
</dbReference>
<dbReference type="InterPro" id="IPR029052">
    <property type="entry name" value="Metallo-depent_PP-like"/>
</dbReference>
<sequence length="253" mass="27430">MRLHILSDLHLGVHGMPPPEVAADVTILAGDIRRPASDAMQWAARLGRPVLYVPGNHEFYGGSIPEVRQTLARSAREHGVQLLDQDTRTIGGVRFVGTTLWTDFELFGVENKSLAMTQSAKFMRDFVAIRNADGSVFTPADACALFAEQYAWLAAALEEPFAGPTVVITHHAPTPRSVHPRFADSPVSAAFVSDCSALMGRATLWIHGHTHDSFDYTVNGTRVVCNPRGYGADGVNENPYFDPCLCIEVAAGA</sequence>
<dbReference type="RefSeq" id="WP_063107813.1">
    <property type="nucleotide sequence ID" value="NZ_LVJS01000052.1"/>
</dbReference>
<reference evidence="2 3" key="1">
    <citation type="journal article" date="2016" name="MBio">
        <title>Lateral Gene Transfer in a Heavy Metal-Contaminated-Groundwater Microbial Community.</title>
        <authorList>
            <person name="Hemme C.L."/>
            <person name="Green S.J."/>
            <person name="Rishishwar L."/>
            <person name="Prakash O."/>
            <person name="Pettenato A."/>
            <person name="Chakraborty R."/>
            <person name="Deutschbauer A.M."/>
            <person name="Van Nostrand J.D."/>
            <person name="Wu L."/>
            <person name="He Z."/>
            <person name="Jordan I.K."/>
            <person name="Hazen T.C."/>
            <person name="Arkin A.P."/>
            <person name="Kostka J.E."/>
            <person name="Zhou J."/>
        </authorList>
    </citation>
    <scope>NUCLEOTIDE SEQUENCE [LARGE SCALE GENOMIC DNA]</scope>
    <source>
        <strain evidence="2 3">FW104-T7</strain>
    </source>
</reference>
<dbReference type="SUPFAM" id="SSF56300">
    <property type="entry name" value="Metallo-dependent phosphatases"/>
    <property type="match status" value="1"/>
</dbReference>
<gene>
    <name evidence="2" type="ORF">RHOFW104T7_16150</name>
</gene>
<evidence type="ECO:0000313" key="3">
    <source>
        <dbReference type="Proteomes" id="UP000076131"/>
    </source>
</evidence>
<protein>
    <submittedName>
        <fullName evidence="2">Metallophosphoesterase</fullName>
    </submittedName>
</protein>
<dbReference type="Proteomes" id="UP000076131">
    <property type="component" value="Unassembled WGS sequence"/>
</dbReference>
<dbReference type="PANTHER" id="PTHR37844:SF2">
    <property type="entry name" value="SER_THR PROTEIN PHOSPHATASE SUPERFAMILY (AFU_ORTHOLOGUE AFUA_1G14840)"/>
    <property type="match status" value="1"/>
</dbReference>
<dbReference type="EMBL" id="LVJS01000052">
    <property type="protein sequence ID" value="KZC22897.1"/>
    <property type="molecule type" value="Genomic_DNA"/>
</dbReference>
<name>A0A154QG17_9GAMM</name>
<dbReference type="InterPro" id="IPR004843">
    <property type="entry name" value="Calcineurin-like_PHP"/>
</dbReference>
<dbReference type="GO" id="GO:0016787">
    <property type="term" value="F:hydrolase activity"/>
    <property type="evidence" value="ECO:0007669"/>
    <property type="project" value="InterPro"/>
</dbReference>
<dbReference type="AlphaFoldDB" id="A0A154QG17"/>
<dbReference type="PANTHER" id="PTHR37844">
    <property type="entry name" value="SER/THR PROTEIN PHOSPHATASE SUPERFAMILY (AFU_ORTHOLOGUE AFUA_1G14840)"/>
    <property type="match status" value="1"/>
</dbReference>
<organism evidence="2 3">
    <name type="scientific">Rhodanobacter thiooxydans</name>
    <dbReference type="NCBI Taxonomy" id="416169"/>
    <lineage>
        <taxon>Bacteria</taxon>
        <taxon>Pseudomonadati</taxon>
        <taxon>Pseudomonadota</taxon>
        <taxon>Gammaproteobacteria</taxon>
        <taxon>Lysobacterales</taxon>
        <taxon>Rhodanobacteraceae</taxon>
        <taxon>Rhodanobacter</taxon>
    </lineage>
</organism>
<comment type="caution">
    <text evidence="2">The sequence shown here is derived from an EMBL/GenBank/DDBJ whole genome shotgun (WGS) entry which is preliminary data.</text>
</comment>
<evidence type="ECO:0000259" key="1">
    <source>
        <dbReference type="Pfam" id="PF00149"/>
    </source>
</evidence>
<dbReference type="Gene3D" id="3.60.21.10">
    <property type="match status" value="1"/>
</dbReference>
<dbReference type="STRING" id="416169.RHOFW104T7_16150"/>
<proteinExistence type="predicted"/>
<accession>A0A154QG17</accession>
<keyword evidence="3" id="KW-1185">Reference proteome</keyword>
<evidence type="ECO:0000313" key="2">
    <source>
        <dbReference type="EMBL" id="KZC22897.1"/>
    </source>
</evidence>
<feature type="domain" description="Calcineurin-like phosphoesterase" evidence="1">
    <location>
        <begin position="19"/>
        <end position="212"/>
    </location>
</feature>